<dbReference type="PIRSF" id="PIRSF007663">
    <property type="entry name" value="UCP007663"/>
    <property type="match status" value="1"/>
</dbReference>
<feature type="chain" id="PRO_5031091788" description="Glycosyl hydrolase family 95 N-terminal domain-containing protein" evidence="1">
    <location>
        <begin position="19"/>
        <end position="784"/>
    </location>
</feature>
<feature type="domain" description="Alpha fucosidase A-like C-terminal" evidence="3">
    <location>
        <begin position="696"/>
        <end position="769"/>
    </location>
</feature>
<evidence type="ECO:0000256" key="1">
    <source>
        <dbReference type="SAM" id="SignalP"/>
    </source>
</evidence>
<dbReference type="Pfam" id="PF21307">
    <property type="entry name" value="Glyco_hydro_95_C"/>
    <property type="match status" value="1"/>
</dbReference>
<dbReference type="GO" id="GO:0005975">
    <property type="term" value="P:carbohydrate metabolic process"/>
    <property type="evidence" value="ECO:0007669"/>
    <property type="project" value="InterPro"/>
</dbReference>
<protein>
    <recommendedName>
        <fullName evidence="7">Glycosyl hydrolase family 95 N-terminal domain-containing protein</fullName>
    </recommendedName>
</protein>
<dbReference type="EMBL" id="CP069035">
    <property type="protein sequence ID" value="QRD02271.1"/>
    <property type="molecule type" value="Genomic_DNA"/>
</dbReference>
<evidence type="ECO:0000259" key="3">
    <source>
        <dbReference type="Pfam" id="PF21307"/>
    </source>
</evidence>
<accession>A0A7U2I3R4</accession>
<dbReference type="InterPro" id="IPR054363">
    <property type="entry name" value="GH95_cat"/>
</dbReference>
<feature type="domain" description="Glycosyl hydrolase family 95 N-terminal" evidence="2">
    <location>
        <begin position="26"/>
        <end position="261"/>
    </location>
</feature>
<dbReference type="Pfam" id="PF14498">
    <property type="entry name" value="Glyco_hyd_65N_2"/>
    <property type="match status" value="1"/>
</dbReference>
<reference evidence="6" key="1">
    <citation type="journal article" date="2021" name="BMC Genomics">
        <title>Chromosome-level genome assembly and manually-curated proteome of model necrotroph Parastagonospora nodorum Sn15 reveals a genome-wide trove of candidate effector homologs, and redundancy of virulence-related functions within an accessory chromosome.</title>
        <authorList>
            <person name="Bertazzoni S."/>
            <person name="Jones D.A.B."/>
            <person name="Phan H.T."/>
            <person name="Tan K.-C."/>
            <person name="Hane J.K."/>
        </authorList>
    </citation>
    <scope>NUCLEOTIDE SEQUENCE [LARGE SCALE GENOMIC DNA]</scope>
    <source>
        <strain evidence="6">SN15 / ATCC MYA-4574 / FGSC 10173)</strain>
    </source>
</reference>
<dbReference type="PANTHER" id="PTHR31084:SF0">
    <property type="entry name" value="ALPHA-L-FUCOSIDASE 2"/>
    <property type="match status" value="1"/>
</dbReference>
<dbReference type="GO" id="GO:0004560">
    <property type="term" value="F:alpha-L-fucosidase activity"/>
    <property type="evidence" value="ECO:0007669"/>
    <property type="project" value="InterPro"/>
</dbReference>
<proteinExistence type="predicted"/>
<dbReference type="AlphaFoldDB" id="A0A7U2I3R4"/>
<feature type="signal peptide" evidence="1">
    <location>
        <begin position="1"/>
        <end position="18"/>
    </location>
</feature>
<evidence type="ECO:0000259" key="4">
    <source>
        <dbReference type="Pfam" id="PF22124"/>
    </source>
</evidence>
<keyword evidence="6" id="KW-1185">Reference proteome</keyword>
<dbReference type="PANTHER" id="PTHR31084">
    <property type="entry name" value="ALPHA-L-FUCOSIDASE 2"/>
    <property type="match status" value="1"/>
</dbReference>
<organism evidence="5 6">
    <name type="scientific">Phaeosphaeria nodorum (strain SN15 / ATCC MYA-4574 / FGSC 10173)</name>
    <name type="common">Glume blotch fungus</name>
    <name type="synonym">Parastagonospora nodorum</name>
    <dbReference type="NCBI Taxonomy" id="321614"/>
    <lineage>
        <taxon>Eukaryota</taxon>
        <taxon>Fungi</taxon>
        <taxon>Dikarya</taxon>
        <taxon>Ascomycota</taxon>
        <taxon>Pezizomycotina</taxon>
        <taxon>Dothideomycetes</taxon>
        <taxon>Pleosporomycetidae</taxon>
        <taxon>Pleosporales</taxon>
        <taxon>Pleosporineae</taxon>
        <taxon>Phaeosphaeriaceae</taxon>
        <taxon>Parastagonospora</taxon>
    </lineage>
</organism>
<evidence type="ECO:0000259" key="2">
    <source>
        <dbReference type="Pfam" id="PF14498"/>
    </source>
</evidence>
<dbReference type="SUPFAM" id="SSF48208">
    <property type="entry name" value="Six-hairpin glycosidases"/>
    <property type="match status" value="1"/>
</dbReference>
<dbReference type="Gene3D" id="2.60.40.1180">
    <property type="entry name" value="Golgi alpha-mannosidase II"/>
    <property type="match status" value="1"/>
</dbReference>
<dbReference type="OrthoDB" id="2848340at2759"/>
<gene>
    <name evidence="5" type="ORF">JI435_052440</name>
</gene>
<name>A0A7U2I3R4_PHANO</name>
<dbReference type="InterPro" id="IPR008928">
    <property type="entry name" value="6-hairpin_glycosidase_sf"/>
</dbReference>
<dbReference type="InterPro" id="IPR016518">
    <property type="entry name" value="Alpha-L-fucosidase"/>
</dbReference>
<evidence type="ECO:0008006" key="7">
    <source>
        <dbReference type="Google" id="ProtNLM"/>
    </source>
</evidence>
<dbReference type="InterPro" id="IPR013780">
    <property type="entry name" value="Glyco_hydro_b"/>
</dbReference>
<dbReference type="Gene3D" id="2.70.98.50">
    <property type="entry name" value="putative glycoside hydrolase family protein from bacillus halodurans"/>
    <property type="match status" value="1"/>
</dbReference>
<dbReference type="Proteomes" id="UP000663193">
    <property type="component" value="Chromosome 13"/>
</dbReference>
<dbReference type="VEuPathDB" id="FungiDB:JI435_052440"/>
<dbReference type="Pfam" id="PF22124">
    <property type="entry name" value="Glyco_hydro_95_cat"/>
    <property type="match status" value="1"/>
</dbReference>
<dbReference type="InterPro" id="IPR027414">
    <property type="entry name" value="GH95_N_dom"/>
</dbReference>
<evidence type="ECO:0000313" key="5">
    <source>
        <dbReference type="EMBL" id="QRD02271.1"/>
    </source>
</evidence>
<feature type="domain" description="Glycosyl hydrolase family 95 catalytic" evidence="4">
    <location>
        <begin position="283"/>
        <end position="693"/>
    </location>
</feature>
<evidence type="ECO:0000313" key="6">
    <source>
        <dbReference type="Proteomes" id="UP000663193"/>
    </source>
</evidence>
<sequence length="784" mass="85462">MKTGATLLLSLLLSPVHGLTSASTTIWFGKPGVIWTDALPVGNGRLGAVIHGGYGMEQVGLNEDSIWSGGLQKRINSNALAAFPGIPEAFTNGNISKADEIWHNNLKGTGTQVRQYQPAGNMMIEFGQNVSSVSGYNRSLDLTTGENHVSYTRNDVTYLRQALASYPHDTLGFRYTADKAGALDMKISLTRNESVTGLKVDLEKLSITMYGQGTNDSSLKFVHSIRVVADTGNFTSNSTSLILKGGKEVRIYYGAETTFRHANVEAAEAAMNAKLDAAVAVPWEEFKSKAIEDYKNLADRVQLDVGSSGEIGRLDTGQRLKNWNTTGNATSDPELMALTYNYGRFLLIGSSRIGSLPSNLQGVWNDKFKPPWGSRFTININTEMNYWPAETTNLAETHLPVFDHLLRMQEQGRYVAKGMYNMSGWVCHHNTDLWGDCVPVDDQTYWAANPVGGAWLALHLIEHFRFNGNTTWASSTALPILSDALTFFYDFSIKKGDYNALIYDSSPENSYHIPSNKQVPNATTGIDQGSAHPRQVLHELFSGFIEMSEATGSIDGVAKAKDYLAHIEPPNVATDGHLLEWSGDFRETEPGHRHLSHLLGVYPGGHISPLINKTASDAALVSLDNRIAASTDPIGWSKVWAAGIYARLFDGDKAAFHLCDLISNYLAGNLFDLNIGVFQIDGNLGFTGSMTELFLQSHAGVVHLAPALPSNLIPEGSVSGLVARGGFVVSVKWKDHKFVEATVEAQRGGLLKLRVEDGREFKVDGLAYDGSIETSAAVVYKISI</sequence>
<dbReference type="InterPro" id="IPR049053">
    <property type="entry name" value="AFCA-like_C"/>
</dbReference>
<keyword evidence="1" id="KW-0732">Signal</keyword>